<evidence type="ECO:0000313" key="4">
    <source>
        <dbReference type="Proteomes" id="UP001152747"/>
    </source>
</evidence>
<dbReference type="Pfam" id="PF07735">
    <property type="entry name" value="FBA_2"/>
    <property type="match status" value="1"/>
</dbReference>
<feature type="compositionally biased region" description="Basic residues" evidence="1">
    <location>
        <begin position="1"/>
        <end position="17"/>
    </location>
</feature>
<reference evidence="3" key="1">
    <citation type="submission" date="2022-11" db="EMBL/GenBank/DDBJ databases">
        <authorList>
            <person name="Kikuchi T."/>
        </authorList>
    </citation>
    <scope>NUCLEOTIDE SEQUENCE</scope>
    <source>
        <strain evidence="3">PS1010</strain>
    </source>
</reference>
<organism evidence="3 4">
    <name type="scientific">Caenorhabditis angaria</name>
    <dbReference type="NCBI Taxonomy" id="860376"/>
    <lineage>
        <taxon>Eukaryota</taxon>
        <taxon>Metazoa</taxon>
        <taxon>Ecdysozoa</taxon>
        <taxon>Nematoda</taxon>
        <taxon>Chromadorea</taxon>
        <taxon>Rhabditida</taxon>
        <taxon>Rhabditina</taxon>
        <taxon>Rhabditomorpha</taxon>
        <taxon>Rhabditoidea</taxon>
        <taxon>Rhabditidae</taxon>
        <taxon>Peloderinae</taxon>
        <taxon>Caenorhabditis</taxon>
    </lineage>
</organism>
<dbReference type="EMBL" id="CANHGI010000004">
    <property type="protein sequence ID" value="CAI5449605.1"/>
    <property type="molecule type" value="Genomic_DNA"/>
</dbReference>
<protein>
    <recommendedName>
        <fullName evidence="2">Sdz-33 F-box domain-containing protein</fullName>
    </recommendedName>
</protein>
<feature type="domain" description="Sdz-33 F-box" evidence="2">
    <location>
        <begin position="215"/>
        <end position="266"/>
    </location>
</feature>
<evidence type="ECO:0000259" key="2">
    <source>
        <dbReference type="Pfam" id="PF07735"/>
    </source>
</evidence>
<comment type="caution">
    <text evidence="3">The sequence shown here is derived from an EMBL/GenBank/DDBJ whole genome shotgun (WGS) entry which is preliminary data.</text>
</comment>
<feature type="region of interest" description="Disordered" evidence="1">
    <location>
        <begin position="1"/>
        <end position="21"/>
    </location>
</feature>
<sequence length="316" mass="37275">MEPPAKRKKIRKNGRKRKAEEENQIETTGWFDLPFELRIIIIEIMPDTTIYKFAQCSKLCYEEAISSKNYCDTMRIVERRDGGLNSYEIQFAKSWIMWLFQFRDDFRGGTIVKSLKNVMTLCDETNWQVKEDGQLFDVIAKYANEYILKFGRNLKKFELYLGCKAKSHLIRKIQLRNMKKIEKLSVSQTPRQVCMLKYKFVDFDQIKHVKSELKLPATVLSFDQLIQLKAERIHIYVMDLTPKDINQYIKYWRDGKLSANLKSVSIHGGFSEKNKKRKDVEVDLEGLELEKCLKPFREETYISNYNKTQKSSIAIG</sequence>
<proteinExistence type="predicted"/>
<gene>
    <name evidence="3" type="ORF">CAMP_LOCUS12242</name>
</gene>
<dbReference type="Proteomes" id="UP001152747">
    <property type="component" value="Unassembled WGS sequence"/>
</dbReference>
<dbReference type="InterPro" id="IPR012885">
    <property type="entry name" value="F-box_Sdz-33"/>
</dbReference>
<evidence type="ECO:0000256" key="1">
    <source>
        <dbReference type="SAM" id="MobiDB-lite"/>
    </source>
</evidence>
<accession>A0A9P1N344</accession>
<keyword evidence="4" id="KW-1185">Reference proteome</keyword>
<name>A0A9P1N344_9PELO</name>
<evidence type="ECO:0000313" key="3">
    <source>
        <dbReference type="EMBL" id="CAI5449605.1"/>
    </source>
</evidence>
<dbReference type="AlphaFoldDB" id="A0A9P1N344"/>